<dbReference type="HOGENOM" id="CLU_2358696_0_0_9"/>
<proteinExistence type="predicted"/>
<evidence type="ECO:0000256" key="1">
    <source>
        <dbReference type="SAM" id="Coils"/>
    </source>
</evidence>
<dbReference type="EMBL" id="CP000448">
    <property type="protein sequence ID" value="ABI69360.1"/>
    <property type="molecule type" value="Genomic_DNA"/>
</dbReference>
<accession>Q0AV94</accession>
<keyword evidence="1" id="KW-0175">Coiled coil</keyword>
<dbReference type="AlphaFoldDB" id="Q0AV94"/>
<keyword evidence="3" id="KW-1185">Reference proteome</keyword>
<dbReference type="Proteomes" id="UP000001968">
    <property type="component" value="Chromosome"/>
</dbReference>
<organism evidence="2 3">
    <name type="scientific">Syntrophomonas wolfei subsp. wolfei (strain DSM 2245B / Goettingen)</name>
    <dbReference type="NCBI Taxonomy" id="335541"/>
    <lineage>
        <taxon>Bacteria</taxon>
        <taxon>Bacillati</taxon>
        <taxon>Bacillota</taxon>
        <taxon>Clostridia</taxon>
        <taxon>Eubacteriales</taxon>
        <taxon>Syntrophomonadaceae</taxon>
        <taxon>Syntrophomonas</taxon>
    </lineage>
</organism>
<reference evidence="3" key="1">
    <citation type="journal article" date="2010" name="Environ. Microbiol.">
        <title>The genome of Syntrophomonas wolfei: new insights into syntrophic metabolism and biohydrogen production.</title>
        <authorList>
            <person name="Sieber J.R."/>
            <person name="Sims D.R."/>
            <person name="Han C."/>
            <person name="Kim E."/>
            <person name="Lykidis A."/>
            <person name="Lapidus A.L."/>
            <person name="McDonnald E."/>
            <person name="Rohlin L."/>
            <person name="Culley D.E."/>
            <person name="Gunsalus R."/>
            <person name="McInerney M.J."/>
        </authorList>
    </citation>
    <scope>NUCLEOTIDE SEQUENCE [LARGE SCALE GENOMIC DNA]</scope>
    <source>
        <strain evidence="3">DSM 2245B / Goettingen</strain>
    </source>
</reference>
<sequence>MTNDYETASDCSLEELVEKKSEVQRLKKMRERKRRELFEEEDKIERENERLQEEMRRRMRGRTRVARTTIAFIHDVNPVFDRKRLLYIYPNGIFVV</sequence>
<evidence type="ECO:0000313" key="2">
    <source>
        <dbReference type="EMBL" id="ABI69360.1"/>
    </source>
</evidence>
<dbReference type="KEGG" id="swo:Swol_2066"/>
<name>Q0AV94_SYNWW</name>
<evidence type="ECO:0000313" key="3">
    <source>
        <dbReference type="Proteomes" id="UP000001968"/>
    </source>
</evidence>
<gene>
    <name evidence="2" type="ordered locus">Swol_2066</name>
</gene>
<protein>
    <submittedName>
        <fullName evidence="2">Uncharacterized protein</fullName>
    </submittedName>
</protein>
<feature type="coiled-coil region" evidence="1">
    <location>
        <begin position="13"/>
        <end position="61"/>
    </location>
</feature>